<dbReference type="PANTHER" id="PTHR28047:SF5">
    <property type="entry name" value="PROTEIN DCG1"/>
    <property type="match status" value="1"/>
</dbReference>
<dbReference type="InterPro" id="IPR053714">
    <property type="entry name" value="Iso_Racemase_Enz_sf"/>
</dbReference>
<evidence type="ECO:0000313" key="2">
    <source>
        <dbReference type="EMBL" id="KAK7691829.1"/>
    </source>
</evidence>
<keyword evidence="3" id="KW-1185">Reference proteome</keyword>
<dbReference type="EMBL" id="JASBNA010000005">
    <property type="protein sequence ID" value="KAK7691829.1"/>
    <property type="molecule type" value="Genomic_DNA"/>
</dbReference>
<sequence length="254" mass="27545">MAQSKISVLVINPNSSESMTYAVKNISSDLLHSNLSLDFYTAPPDAPPSINCQETSDLSADVTMRSLLPFLDPSYSSPQDADLHHPYSAYLVSCYSLHPLTNMLREKTDRPVLNIFEASLLHAKALALPFGIVTTGKYWEAVFTNGVRDYFTGGVDVEYDGGVVKDFIGVRTTGLTAIELHTTPKEEVDRRIVEASASLVREGAQVILLGCAGMSGMEEAVRLGAQKEAKSVRIIDGVRAGIVLLEGLIRAQTL</sequence>
<comment type="caution">
    <text evidence="2">The sequence shown here is derived from an EMBL/GenBank/DDBJ whole genome shotgun (WGS) entry which is preliminary data.</text>
</comment>
<reference evidence="2 3" key="1">
    <citation type="submission" date="2022-09" db="EMBL/GenBank/DDBJ databases">
        <authorList>
            <person name="Palmer J.M."/>
        </authorList>
    </citation>
    <scope>NUCLEOTIDE SEQUENCE [LARGE SCALE GENOMIC DNA]</scope>
    <source>
        <strain evidence="2 3">DSM 7382</strain>
    </source>
</reference>
<dbReference type="InterPro" id="IPR052186">
    <property type="entry name" value="Hydantoin_racemase-like"/>
</dbReference>
<organism evidence="2 3">
    <name type="scientific">Cerrena zonata</name>
    <dbReference type="NCBI Taxonomy" id="2478898"/>
    <lineage>
        <taxon>Eukaryota</taxon>
        <taxon>Fungi</taxon>
        <taxon>Dikarya</taxon>
        <taxon>Basidiomycota</taxon>
        <taxon>Agaricomycotina</taxon>
        <taxon>Agaricomycetes</taxon>
        <taxon>Polyporales</taxon>
        <taxon>Cerrenaceae</taxon>
        <taxon>Cerrena</taxon>
    </lineage>
</organism>
<dbReference type="Gene3D" id="3.40.50.12500">
    <property type="match status" value="1"/>
</dbReference>
<dbReference type="GO" id="GO:0047661">
    <property type="term" value="F:amino-acid racemase activity"/>
    <property type="evidence" value="ECO:0007669"/>
    <property type="project" value="InterPro"/>
</dbReference>
<evidence type="ECO:0000256" key="1">
    <source>
        <dbReference type="ARBA" id="ARBA00038414"/>
    </source>
</evidence>
<dbReference type="Proteomes" id="UP001385951">
    <property type="component" value="Unassembled WGS sequence"/>
</dbReference>
<proteinExistence type="inferred from homology"/>
<accession>A0AAW0GJ58</accession>
<dbReference type="PANTHER" id="PTHR28047">
    <property type="entry name" value="PROTEIN DCG1"/>
    <property type="match status" value="1"/>
</dbReference>
<dbReference type="Pfam" id="PF01177">
    <property type="entry name" value="Asp_Glu_race"/>
    <property type="match status" value="1"/>
</dbReference>
<evidence type="ECO:0008006" key="4">
    <source>
        <dbReference type="Google" id="ProtNLM"/>
    </source>
</evidence>
<name>A0AAW0GJ58_9APHY</name>
<dbReference type="InterPro" id="IPR015942">
    <property type="entry name" value="Asp/Glu/hydantoin_racemase"/>
</dbReference>
<evidence type="ECO:0000313" key="3">
    <source>
        <dbReference type="Proteomes" id="UP001385951"/>
    </source>
</evidence>
<dbReference type="AlphaFoldDB" id="A0AAW0GJ58"/>
<gene>
    <name evidence="2" type="ORF">QCA50_005233</name>
</gene>
<comment type="similarity">
    <text evidence="1">Belongs to the HyuE racemase family.</text>
</comment>
<protein>
    <recommendedName>
        <fullName evidence="4">DCG1-like protein</fullName>
    </recommendedName>
</protein>